<sequence>MTNPLFSILIAQYNNGKYFQDCYKSIMAQIYDHWEVIIVDDGSTDDSVAVMKEIIGNDARFKIEINSENKGCGFTKRKCAELATGEICAFLDPDDVITPDALSVMVDEHAKHPEASMIYSKPFWCDEYLNIQSERKSQQVENGVSDFFDLDGYLFAFLSYKNDFYHKTEGINSYLQRAIDKDLVLKLYETGPAFLKDKAMYKYRIHPNGISTNRNQDKAYFWYWVTIMDAAKRRNLNIEDLFIEKALQSRREVSLEKEIAAYNKSIIFKVLRKLGLFKLFVN</sequence>
<dbReference type="RefSeq" id="WP_133439795.1">
    <property type="nucleotide sequence ID" value="NZ_CP037954.1"/>
</dbReference>
<gene>
    <name evidence="2" type="primary">kfoC_3</name>
    <name evidence="2" type="ORF">NBC122_01540</name>
</gene>
<accession>A0A4P6ZFP7</accession>
<proteinExistence type="predicted"/>
<organism evidence="2 3">
    <name type="scientific">Chryseobacterium salivictor</name>
    <dbReference type="NCBI Taxonomy" id="2547600"/>
    <lineage>
        <taxon>Bacteria</taxon>
        <taxon>Pseudomonadati</taxon>
        <taxon>Bacteroidota</taxon>
        <taxon>Flavobacteriia</taxon>
        <taxon>Flavobacteriales</taxon>
        <taxon>Weeksellaceae</taxon>
        <taxon>Chryseobacterium group</taxon>
        <taxon>Chryseobacterium</taxon>
    </lineage>
</organism>
<evidence type="ECO:0000259" key="1">
    <source>
        <dbReference type="Pfam" id="PF00535"/>
    </source>
</evidence>
<dbReference type="PANTHER" id="PTHR22916:SF3">
    <property type="entry name" value="UDP-GLCNAC:BETAGAL BETA-1,3-N-ACETYLGLUCOSAMINYLTRANSFERASE-LIKE PROTEIN 1"/>
    <property type="match status" value="1"/>
</dbReference>
<dbReference type="OrthoDB" id="635429at2"/>
<feature type="domain" description="Glycosyltransferase 2-like" evidence="1">
    <location>
        <begin position="7"/>
        <end position="133"/>
    </location>
</feature>
<dbReference type="KEGG" id="csal:NBC122_01540"/>
<dbReference type="Proteomes" id="UP000294419">
    <property type="component" value="Chromosome"/>
</dbReference>
<dbReference type="EMBL" id="CP037954">
    <property type="protein sequence ID" value="QBO58355.1"/>
    <property type="molecule type" value="Genomic_DNA"/>
</dbReference>
<dbReference type="InterPro" id="IPR029044">
    <property type="entry name" value="Nucleotide-diphossugar_trans"/>
</dbReference>
<dbReference type="Pfam" id="PF00535">
    <property type="entry name" value="Glycos_transf_2"/>
    <property type="match status" value="1"/>
</dbReference>
<reference evidence="2 3" key="1">
    <citation type="submission" date="2019-03" db="EMBL/GenBank/DDBJ databases">
        <authorList>
            <person name="Kim H."/>
            <person name="Yu S.-M."/>
        </authorList>
    </citation>
    <scope>NUCLEOTIDE SEQUENCE [LARGE SCALE GENOMIC DNA]</scope>
    <source>
        <strain evidence="2 3">NBC122</strain>
    </source>
</reference>
<dbReference type="PANTHER" id="PTHR22916">
    <property type="entry name" value="GLYCOSYLTRANSFERASE"/>
    <property type="match status" value="1"/>
</dbReference>
<dbReference type="AlphaFoldDB" id="A0A4P6ZFP7"/>
<keyword evidence="3" id="KW-1185">Reference proteome</keyword>
<evidence type="ECO:0000313" key="3">
    <source>
        <dbReference type="Proteomes" id="UP000294419"/>
    </source>
</evidence>
<name>A0A4P6ZFP7_9FLAO</name>
<evidence type="ECO:0000313" key="2">
    <source>
        <dbReference type="EMBL" id="QBO58355.1"/>
    </source>
</evidence>
<dbReference type="SUPFAM" id="SSF53448">
    <property type="entry name" value="Nucleotide-diphospho-sugar transferases"/>
    <property type="match status" value="1"/>
</dbReference>
<dbReference type="GO" id="GO:0016758">
    <property type="term" value="F:hexosyltransferase activity"/>
    <property type="evidence" value="ECO:0007669"/>
    <property type="project" value="UniProtKB-ARBA"/>
</dbReference>
<dbReference type="InterPro" id="IPR001173">
    <property type="entry name" value="Glyco_trans_2-like"/>
</dbReference>
<protein>
    <submittedName>
        <fullName evidence="2">Chondroitin synthase</fullName>
    </submittedName>
</protein>
<dbReference type="Gene3D" id="3.90.550.10">
    <property type="entry name" value="Spore Coat Polysaccharide Biosynthesis Protein SpsA, Chain A"/>
    <property type="match status" value="1"/>
</dbReference>